<evidence type="ECO:0000256" key="5">
    <source>
        <dbReference type="ARBA" id="ARBA00023204"/>
    </source>
</evidence>
<dbReference type="SUPFAM" id="SSF52141">
    <property type="entry name" value="Uracil-DNA glycosylase-like"/>
    <property type="match status" value="1"/>
</dbReference>
<dbReference type="AlphaFoldDB" id="A0A8H7S0Z5"/>
<evidence type="ECO:0000256" key="9">
    <source>
        <dbReference type="RuleBase" id="RU003780"/>
    </source>
</evidence>
<dbReference type="NCBIfam" id="NF003591">
    <property type="entry name" value="PRK05254.1-4"/>
    <property type="match status" value="1"/>
</dbReference>
<keyword evidence="3 7" id="KW-0378">Hydrolase</keyword>
<dbReference type="GO" id="GO:0097510">
    <property type="term" value="P:base-excision repair, AP site formation via deaminated base removal"/>
    <property type="evidence" value="ECO:0007669"/>
    <property type="project" value="TreeGrafter"/>
</dbReference>
<dbReference type="NCBIfam" id="NF003588">
    <property type="entry name" value="PRK05254.1-1"/>
    <property type="match status" value="1"/>
</dbReference>
<feature type="region of interest" description="Disordered" evidence="10">
    <location>
        <begin position="1"/>
        <end position="62"/>
    </location>
</feature>
<evidence type="ECO:0000313" key="13">
    <source>
        <dbReference type="Proteomes" id="UP000646827"/>
    </source>
</evidence>
<comment type="caution">
    <text evidence="12">The sequence shown here is derived from an EMBL/GenBank/DDBJ whole genome shotgun (WGS) entry which is preliminary data.</text>
</comment>
<dbReference type="SMART" id="SM00986">
    <property type="entry name" value="UDG"/>
    <property type="match status" value="1"/>
</dbReference>
<dbReference type="SMART" id="SM00987">
    <property type="entry name" value="UreE_C"/>
    <property type="match status" value="1"/>
</dbReference>
<dbReference type="Pfam" id="PF03167">
    <property type="entry name" value="UDG"/>
    <property type="match status" value="1"/>
</dbReference>
<dbReference type="Proteomes" id="UP000646827">
    <property type="component" value="Unassembled WGS sequence"/>
</dbReference>
<dbReference type="EC" id="3.2.2.27" evidence="7 9"/>
<evidence type="ECO:0000256" key="1">
    <source>
        <dbReference type="ARBA" id="ARBA00008184"/>
    </source>
</evidence>
<feature type="compositionally biased region" description="Basic and acidic residues" evidence="10">
    <location>
        <begin position="49"/>
        <end position="58"/>
    </location>
</feature>
<reference evidence="12 13" key="1">
    <citation type="submission" date="2020-12" db="EMBL/GenBank/DDBJ databases">
        <title>Metabolic potential, ecology and presence of endohyphal bacteria is reflected in genomic diversity of Mucoromycotina.</title>
        <authorList>
            <person name="Muszewska A."/>
            <person name="Okrasinska A."/>
            <person name="Steczkiewicz K."/>
            <person name="Drgas O."/>
            <person name="Orlowska M."/>
            <person name="Perlinska-Lenart U."/>
            <person name="Aleksandrzak-Piekarczyk T."/>
            <person name="Szatraj K."/>
            <person name="Zielenkiewicz U."/>
            <person name="Pilsyk S."/>
            <person name="Malc E."/>
            <person name="Mieczkowski P."/>
            <person name="Kruszewska J.S."/>
            <person name="Biernat P."/>
            <person name="Pawlowska J."/>
        </authorList>
    </citation>
    <scope>NUCLEOTIDE SEQUENCE [LARGE SCALE GENOMIC DNA]</scope>
    <source>
        <strain evidence="12 13">CBS 142.35</strain>
    </source>
</reference>
<gene>
    <name evidence="7" type="primary">UNG1</name>
    <name evidence="12" type="ORF">INT45_002318</name>
</gene>
<evidence type="ECO:0000256" key="4">
    <source>
        <dbReference type="ARBA" id="ARBA00023128"/>
    </source>
</evidence>
<keyword evidence="2 7" id="KW-0227">DNA damage</keyword>
<dbReference type="InterPro" id="IPR036895">
    <property type="entry name" value="Uracil-DNA_glycosylase-like_sf"/>
</dbReference>
<dbReference type="NCBIfam" id="NF003592">
    <property type="entry name" value="PRK05254.1-5"/>
    <property type="match status" value="1"/>
</dbReference>
<dbReference type="CDD" id="cd10027">
    <property type="entry name" value="UDG-F1-like"/>
    <property type="match status" value="1"/>
</dbReference>
<dbReference type="PROSITE" id="PS00130">
    <property type="entry name" value="U_DNA_GLYCOSYLASE"/>
    <property type="match status" value="1"/>
</dbReference>
<dbReference type="NCBIfam" id="TIGR00628">
    <property type="entry name" value="ung"/>
    <property type="match status" value="1"/>
</dbReference>
<evidence type="ECO:0000256" key="8">
    <source>
        <dbReference type="PROSITE-ProRule" id="PRU10072"/>
    </source>
</evidence>
<evidence type="ECO:0000256" key="2">
    <source>
        <dbReference type="ARBA" id="ARBA00022763"/>
    </source>
</evidence>
<dbReference type="EMBL" id="JAEPRB010000179">
    <property type="protein sequence ID" value="KAG2219433.1"/>
    <property type="molecule type" value="Genomic_DNA"/>
</dbReference>
<dbReference type="InterPro" id="IPR018085">
    <property type="entry name" value="Ura-DNA_Glyclase_AS"/>
</dbReference>
<comment type="catalytic activity">
    <reaction evidence="7 9">
        <text>Hydrolyzes single-stranded DNA or mismatched double-stranded DNA and polynucleotides, releasing free uracil.</text>
        <dbReference type="EC" id="3.2.2.27"/>
    </reaction>
</comment>
<dbReference type="GO" id="GO:0005634">
    <property type="term" value="C:nucleus"/>
    <property type="evidence" value="ECO:0007669"/>
    <property type="project" value="UniProtKB-SubCell"/>
</dbReference>
<comment type="function">
    <text evidence="7 9">Excises uracil residues from the DNA which can arise as a result of misincorporation of dUMP residues by DNA polymerase or due to deamination of cytosine.</text>
</comment>
<keyword evidence="5 7" id="KW-0234">DNA repair</keyword>
<dbReference type="Gene3D" id="3.40.470.10">
    <property type="entry name" value="Uracil-DNA glycosylase-like domain"/>
    <property type="match status" value="1"/>
</dbReference>
<comment type="subcellular location">
    <subcellularLocation>
        <location evidence="7">Mitochondrion</location>
    </subcellularLocation>
    <subcellularLocation>
        <location evidence="7">Nucleus</location>
    </subcellularLocation>
</comment>
<dbReference type="PANTHER" id="PTHR11264">
    <property type="entry name" value="URACIL-DNA GLYCOSYLASE"/>
    <property type="match status" value="1"/>
</dbReference>
<evidence type="ECO:0000256" key="3">
    <source>
        <dbReference type="ARBA" id="ARBA00022801"/>
    </source>
</evidence>
<organism evidence="12 13">
    <name type="scientific">Circinella minor</name>
    <dbReference type="NCBI Taxonomy" id="1195481"/>
    <lineage>
        <taxon>Eukaryota</taxon>
        <taxon>Fungi</taxon>
        <taxon>Fungi incertae sedis</taxon>
        <taxon>Mucoromycota</taxon>
        <taxon>Mucoromycotina</taxon>
        <taxon>Mucoromycetes</taxon>
        <taxon>Mucorales</taxon>
        <taxon>Lichtheimiaceae</taxon>
        <taxon>Circinella</taxon>
    </lineage>
</organism>
<feature type="domain" description="Uracil-DNA glycosylase-like" evidence="11">
    <location>
        <begin position="146"/>
        <end position="307"/>
    </location>
</feature>
<evidence type="ECO:0000313" key="12">
    <source>
        <dbReference type="EMBL" id="KAG2219433.1"/>
    </source>
</evidence>
<dbReference type="PANTHER" id="PTHR11264:SF0">
    <property type="entry name" value="URACIL-DNA GLYCOSYLASE"/>
    <property type="match status" value="1"/>
</dbReference>
<feature type="active site" description="Proton acceptor" evidence="7 8">
    <location>
        <position position="161"/>
    </location>
</feature>
<evidence type="ECO:0000256" key="6">
    <source>
        <dbReference type="ARBA" id="ARBA00023242"/>
    </source>
</evidence>
<comment type="similarity">
    <text evidence="1 7 9">Belongs to the uracil-DNA glycosylase (UDG) superfamily. UNG family.</text>
</comment>
<dbReference type="GO" id="GO:0004844">
    <property type="term" value="F:uracil DNA N-glycosylase activity"/>
    <property type="evidence" value="ECO:0007669"/>
    <property type="project" value="UniProtKB-UniRule"/>
</dbReference>
<name>A0A8H7S0Z5_9FUNG</name>
<keyword evidence="6 7" id="KW-0539">Nucleus</keyword>
<protein>
    <recommendedName>
        <fullName evidence="7 9">Uracil-DNA glycosylase</fullName>
        <shortName evidence="7">UDG</shortName>
        <ecNumber evidence="7 9">3.2.2.27</ecNumber>
    </recommendedName>
</protein>
<dbReference type="HAMAP" id="MF_00148">
    <property type="entry name" value="UDG"/>
    <property type="match status" value="1"/>
</dbReference>
<dbReference type="OrthoDB" id="10031947at2759"/>
<proteinExistence type="inferred from homology"/>
<dbReference type="FunFam" id="3.40.470.10:FF:000007">
    <property type="entry name" value="Uracil-DNA glycosylase"/>
    <property type="match status" value="1"/>
</dbReference>
<accession>A0A8H7S0Z5</accession>
<keyword evidence="13" id="KW-1185">Reference proteome</keyword>
<keyword evidence="4 7" id="KW-0496">Mitochondrion</keyword>
<dbReference type="InterPro" id="IPR002043">
    <property type="entry name" value="UDG_fam1"/>
</dbReference>
<dbReference type="InterPro" id="IPR005122">
    <property type="entry name" value="Uracil-DNA_glycosylase-like"/>
</dbReference>
<dbReference type="GO" id="GO:0005739">
    <property type="term" value="C:mitochondrion"/>
    <property type="evidence" value="ECO:0007669"/>
    <property type="project" value="UniProtKB-SubCell"/>
</dbReference>
<sequence length="323" mass="36279">MQNSSNKRPLSDDSDKSGSAPKKQNVRQVSLLSMFKKATPVTTTTTPDCGDKKNDTTEKGTSTVDALEVSLNNQKRETKDLFKDLDEVMKTTLELELDTMHYEWAKVLKPELTKPYFIELKKFLKKEAADKKTIYPPAPKIYSWTELTPPSQVKIVIIGQDPYHGVNQAHGLCFSVAKGVRIPPSLENIYKALKNDYSDFKAPKHGFLEKWAQQGVLMLNTSLTVRAGEAASHSNKGWEKLTDAVIKHINEKKAHVVFMLWGSHAQAKGAKINKSKHLVLKSVHPSPLSAYRGFLTCGHFKKANEYLLENARDPINWNCLADD</sequence>
<dbReference type="NCBIfam" id="NF003589">
    <property type="entry name" value="PRK05254.1-2"/>
    <property type="match status" value="1"/>
</dbReference>
<evidence type="ECO:0000259" key="11">
    <source>
        <dbReference type="SMART" id="SM00986"/>
    </source>
</evidence>
<evidence type="ECO:0000256" key="7">
    <source>
        <dbReference type="HAMAP-Rule" id="MF_03166"/>
    </source>
</evidence>
<evidence type="ECO:0000256" key="10">
    <source>
        <dbReference type="SAM" id="MobiDB-lite"/>
    </source>
</evidence>